<gene>
    <name evidence="8" type="ORF">SAMN05216258_104323</name>
</gene>
<feature type="transmembrane region" description="Helical" evidence="6">
    <location>
        <begin position="68"/>
        <end position="87"/>
    </location>
</feature>
<evidence type="ECO:0000313" key="9">
    <source>
        <dbReference type="Proteomes" id="UP000199377"/>
    </source>
</evidence>
<dbReference type="STRING" id="1114924.SAMN05216258_104323"/>
<feature type="transmembrane region" description="Helical" evidence="6">
    <location>
        <begin position="93"/>
        <end position="115"/>
    </location>
</feature>
<accession>A0A1I3FJ94</accession>
<dbReference type="PROSITE" id="PS50850">
    <property type="entry name" value="MFS"/>
    <property type="match status" value="1"/>
</dbReference>
<keyword evidence="9" id="KW-1185">Reference proteome</keyword>
<evidence type="ECO:0000256" key="3">
    <source>
        <dbReference type="ARBA" id="ARBA00022692"/>
    </source>
</evidence>
<feature type="domain" description="Major facilitator superfamily (MFS) profile" evidence="7">
    <location>
        <begin position="1"/>
        <end position="394"/>
    </location>
</feature>
<dbReference type="RefSeq" id="WP_092859610.1">
    <property type="nucleotide sequence ID" value="NZ_FOQH01000004.1"/>
</dbReference>
<dbReference type="EMBL" id="FOQH01000004">
    <property type="protein sequence ID" value="SFI11328.1"/>
    <property type="molecule type" value="Genomic_DNA"/>
</dbReference>
<dbReference type="InterPro" id="IPR036259">
    <property type="entry name" value="MFS_trans_sf"/>
</dbReference>
<dbReference type="Proteomes" id="UP000199377">
    <property type="component" value="Unassembled WGS sequence"/>
</dbReference>
<dbReference type="InterPro" id="IPR020846">
    <property type="entry name" value="MFS_dom"/>
</dbReference>
<dbReference type="InterPro" id="IPR011701">
    <property type="entry name" value="MFS"/>
</dbReference>
<evidence type="ECO:0000313" key="8">
    <source>
        <dbReference type="EMBL" id="SFI11328.1"/>
    </source>
</evidence>
<dbReference type="Gene3D" id="1.20.1250.20">
    <property type="entry name" value="MFS general substrate transporter like domains"/>
    <property type="match status" value="2"/>
</dbReference>
<feature type="transmembrane region" description="Helical" evidence="6">
    <location>
        <begin position="158"/>
        <end position="177"/>
    </location>
</feature>
<evidence type="ECO:0000256" key="4">
    <source>
        <dbReference type="ARBA" id="ARBA00022989"/>
    </source>
</evidence>
<evidence type="ECO:0000256" key="2">
    <source>
        <dbReference type="ARBA" id="ARBA00022475"/>
    </source>
</evidence>
<reference evidence="8 9" key="1">
    <citation type="submission" date="2016-10" db="EMBL/GenBank/DDBJ databases">
        <authorList>
            <person name="de Groot N.N."/>
        </authorList>
    </citation>
    <scope>NUCLEOTIDE SEQUENCE [LARGE SCALE GENOMIC DNA]</scope>
    <source>
        <strain evidence="8 9">CGMCC 1.11030</strain>
    </source>
</reference>
<feature type="transmembrane region" description="Helical" evidence="6">
    <location>
        <begin position="332"/>
        <end position="351"/>
    </location>
</feature>
<keyword evidence="2" id="KW-1003">Cell membrane</keyword>
<feature type="transmembrane region" description="Helical" evidence="6">
    <location>
        <begin position="127"/>
        <end position="146"/>
    </location>
</feature>
<dbReference type="SUPFAM" id="SSF103473">
    <property type="entry name" value="MFS general substrate transporter"/>
    <property type="match status" value="1"/>
</dbReference>
<evidence type="ECO:0000256" key="1">
    <source>
        <dbReference type="ARBA" id="ARBA00004651"/>
    </source>
</evidence>
<organism evidence="8 9">
    <name type="scientific">Albimonas pacifica</name>
    <dbReference type="NCBI Taxonomy" id="1114924"/>
    <lineage>
        <taxon>Bacteria</taxon>
        <taxon>Pseudomonadati</taxon>
        <taxon>Pseudomonadota</taxon>
        <taxon>Alphaproteobacteria</taxon>
        <taxon>Rhodobacterales</taxon>
        <taxon>Paracoccaceae</taxon>
        <taxon>Albimonas</taxon>
    </lineage>
</organism>
<protein>
    <submittedName>
        <fullName evidence="8">Predicted arabinose efflux permease, MFS family</fullName>
    </submittedName>
</protein>
<dbReference type="GO" id="GO:0022857">
    <property type="term" value="F:transmembrane transporter activity"/>
    <property type="evidence" value="ECO:0007669"/>
    <property type="project" value="InterPro"/>
</dbReference>
<feature type="transmembrane region" description="Helical" evidence="6">
    <location>
        <begin position="45"/>
        <end position="61"/>
    </location>
</feature>
<keyword evidence="3 6" id="KW-0812">Transmembrane</keyword>
<evidence type="ECO:0000256" key="6">
    <source>
        <dbReference type="SAM" id="Phobius"/>
    </source>
</evidence>
<name>A0A1I3FJ94_9RHOB</name>
<dbReference type="GO" id="GO:0005886">
    <property type="term" value="C:plasma membrane"/>
    <property type="evidence" value="ECO:0007669"/>
    <property type="project" value="UniProtKB-SubCell"/>
</dbReference>
<sequence length="400" mass="41906">MDLAALMAIYILSQFYRTFLAVLAPALTADLGVTAAELSHAAGSWYLFFSLAQLPTGVLLDRFGPRRVVGTFLCGPAFVGALVFSQAHDAFQLTLGVALIGVGCAPILMSGMFLFARRYPPARFATLSGLMIGVGGLGNILGAAPFALAVEAFGWREMMLFLAGTGLVCGGVAFAVLRDPPPLPPTPGAKDAGFRGFLELLRMPLLLAMLPLALTNYAVAGGIRGLWAGPYLADIHGFDAAAIGMATLCIAVAMMSGNFVYAPLDRVFGSRKPLILSANVAGFVCVAWLAFGSPGAWTAVALMTACGFFGATYAVLIAHWRSFVPLRLTGRGVTLINVTGMMGTALGQFATGALSDAPLSAGDFAAGYHRVFLWYAVTLLIGLTVYALFARDARPDQVAD</sequence>
<feature type="transmembrane region" description="Helical" evidence="6">
    <location>
        <begin position="240"/>
        <end position="261"/>
    </location>
</feature>
<feature type="transmembrane region" description="Helical" evidence="6">
    <location>
        <begin position="297"/>
        <end position="320"/>
    </location>
</feature>
<evidence type="ECO:0000256" key="5">
    <source>
        <dbReference type="ARBA" id="ARBA00023136"/>
    </source>
</evidence>
<dbReference type="OrthoDB" id="272777at2"/>
<dbReference type="PANTHER" id="PTHR43124">
    <property type="entry name" value="PURINE EFFLUX PUMP PBUE"/>
    <property type="match status" value="1"/>
</dbReference>
<dbReference type="AlphaFoldDB" id="A0A1I3FJ94"/>
<keyword evidence="4 6" id="KW-1133">Transmembrane helix</keyword>
<comment type="subcellular location">
    <subcellularLocation>
        <location evidence="1">Cell membrane</location>
        <topology evidence="1">Multi-pass membrane protein</topology>
    </subcellularLocation>
</comment>
<feature type="transmembrane region" description="Helical" evidence="6">
    <location>
        <begin position="371"/>
        <end position="389"/>
    </location>
</feature>
<feature type="transmembrane region" description="Helical" evidence="6">
    <location>
        <begin position="197"/>
        <end position="220"/>
    </location>
</feature>
<dbReference type="Pfam" id="PF07690">
    <property type="entry name" value="MFS_1"/>
    <property type="match status" value="2"/>
</dbReference>
<feature type="transmembrane region" description="Helical" evidence="6">
    <location>
        <begin position="273"/>
        <end position="291"/>
    </location>
</feature>
<keyword evidence="5 6" id="KW-0472">Membrane</keyword>
<proteinExistence type="predicted"/>
<dbReference type="InterPro" id="IPR050189">
    <property type="entry name" value="MFS_Efflux_Transporters"/>
</dbReference>
<dbReference type="PANTHER" id="PTHR43124:SF3">
    <property type="entry name" value="CHLORAMPHENICOL EFFLUX PUMP RV0191"/>
    <property type="match status" value="1"/>
</dbReference>
<evidence type="ECO:0000259" key="7">
    <source>
        <dbReference type="PROSITE" id="PS50850"/>
    </source>
</evidence>